<keyword evidence="5" id="KW-0175">Coiled coil</keyword>
<dbReference type="Pfam" id="PF00643">
    <property type="entry name" value="zf-B_box"/>
    <property type="match status" value="1"/>
</dbReference>
<dbReference type="PROSITE" id="PS50089">
    <property type="entry name" value="ZF_RING_2"/>
    <property type="match status" value="1"/>
</dbReference>
<evidence type="ECO:0000256" key="3">
    <source>
        <dbReference type="ARBA" id="ARBA00022833"/>
    </source>
</evidence>
<dbReference type="EMBL" id="JAIPUX010000439">
    <property type="protein sequence ID" value="KAH0630100.1"/>
    <property type="molecule type" value="Genomic_DNA"/>
</dbReference>
<evidence type="ECO:0000313" key="9">
    <source>
        <dbReference type="EMBL" id="KAH0630100.1"/>
    </source>
</evidence>
<dbReference type="InterPro" id="IPR027370">
    <property type="entry name" value="Znf-RING_euk"/>
</dbReference>
<evidence type="ECO:0008006" key="11">
    <source>
        <dbReference type="Google" id="ProtNLM"/>
    </source>
</evidence>
<keyword evidence="2 4" id="KW-0863">Zinc-finger</keyword>
<gene>
    <name evidence="9" type="ORF">JD844_012734</name>
</gene>
<reference evidence="9 10" key="1">
    <citation type="journal article" date="2022" name="Gigascience">
        <title>A chromosome-level genome assembly and annotation of the desert horned lizard, Phrynosoma platyrhinos, provides insight into chromosomal rearrangements among reptiles.</title>
        <authorList>
            <person name="Koochekian N."/>
            <person name="Ascanio A."/>
            <person name="Farleigh K."/>
            <person name="Card D.C."/>
            <person name="Schield D.R."/>
            <person name="Castoe T.A."/>
            <person name="Jezkova T."/>
        </authorList>
    </citation>
    <scope>NUCLEOTIDE SEQUENCE [LARGE SCALE GENOMIC DNA]</scope>
    <source>
        <strain evidence="9">NK-2021</strain>
    </source>
</reference>
<sequence length="409" mass="47087">MLLDKDNRLDLQPFVHSDVMEALAQVLSCPVCLELFTPPVLVLSCAHNFCKKCLEKILVRQNCSHVNGQFSCPMCRKMSFYFQIIHLRGRGIIGLPRNILVESILEKFKYELENLHAKEQDQLSQICEEHGESMNLMCLTDDKPICAICKLFGDHEPHDVAKISEVYAERKKKLIKDLDWVSEQSERAEQARKEIERVINELMFTTADIKVMIEAVGTSLLKGIKWRMVELKAKLCREYSTKVEKLQLMANELQVPRHLYHQMKILLEEHSNSVNFLQEDKTLRSKIEKLIEGNSLLQDTKDYHISIGQYFKDLIKGIHINNYISSNSDEMLASSSEFPEAFRPECPAFSFSSGISNESFCQKVLDFFQKSNDANQDPVQKNSHSHDNNPPSRMDISLEDESISRQTIV</sequence>
<dbReference type="InterPro" id="IPR047153">
    <property type="entry name" value="TRIM45/56/19-like"/>
</dbReference>
<dbReference type="SUPFAM" id="SSF57850">
    <property type="entry name" value="RING/U-box"/>
    <property type="match status" value="1"/>
</dbReference>
<dbReference type="InterPro" id="IPR017907">
    <property type="entry name" value="Znf_RING_CS"/>
</dbReference>
<evidence type="ECO:0000259" key="7">
    <source>
        <dbReference type="PROSITE" id="PS50089"/>
    </source>
</evidence>
<evidence type="ECO:0000256" key="5">
    <source>
        <dbReference type="SAM" id="Coils"/>
    </source>
</evidence>
<dbReference type="Proteomes" id="UP000826234">
    <property type="component" value="Unassembled WGS sequence"/>
</dbReference>
<keyword evidence="3" id="KW-0862">Zinc</keyword>
<feature type="region of interest" description="Disordered" evidence="6">
    <location>
        <begin position="373"/>
        <end position="409"/>
    </location>
</feature>
<dbReference type="PANTHER" id="PTHR25462">
    <property type="entry name" value="BONUS, ISOFORM C-RELATED"/>
    <property type="match status" value="1"/>
</dbReference>
<evidence type="ECO:0000256" key="4">
    <source>
        <dbReference type="PROSITE-ProRule" id="PRU00024"/>
    </source>
</evidence>
<evidence type="ECO:0000256" key="1">
    <source>
        <dbReference type="ARBA" id="ARBA00022723"/>
    </source>
</evidence>
<dbReference type="Gene3D" id="3.30.40.10">
    <property type="entry name" value="Zinc/RING finger domain, C3HC4 (zinc finger)"/>
    <property type="match status" value="1"/>
</dbReference>
<proteinExistence type="predicted"/>
<keyword evidence="10" id="KW-1185">Reference proteome</keyword>
<dbReference type="PANTHER" id="PTHR25462:SF306">
    <property type="entry name" value="TRIPARTITE MOTIF CONTAINING 9"/>
    <property type="match status" value="1"/>
</dbReference>
<protein>
    <recommendedName>
        <fullName evidence="11">Tripartite motif-containing protein 54</fullName>
    </recommendedName>
</protein>
<feature type="compositionally biased region" description="Polar residues" evidence="6">
    <location>
        <begin position="373"/>
        <end position="382"/>
    </location>
</feature>
<feature type="coiled-coil region" evidence="5">
    <location>
        <begin position="181"/>
        <end position="208"/>
    </location>
</feature>
<dbReference type="SMART" id="SM00336">
    <property type="entry name" value="BBOX"/>
    <property type="match status" value="1"/>
</dbReference>
<dbReference type="PROSITE" id="PS00518">
    <property type="entry name" value="ZF_RING_1"/>
    <property type="match status" value="1"/>
</dbReference>
<dbReference type="SUPFAM" id="SSF57845">
    <property type="entry name" value="B-box zinc-binding domain"/>
    <property type="match status" value="1"/>
</dbReference>
<feature type="domain" description="B box-type" evidence="8">
    <location>
        <begin position="122"/>
        <end position="163"/>
    </location>
</feature>
<keyword evidence="1" id="KW-0479">Metal-binding</keyword>
<dbReference type="PROSITE" id="PS50119">
    <property type="entry name" value="ZF_BBOX"/>
    <property type="match status" value="1"/>
</dbReference>
<dbReference type="InterPro" id="IPR000315">
    <property type="entry name" value="Znf_B-box"/>
</dbReference>
<dbReference type="Pfam" id="PF13445">
    <property type="entry name" value="zf-RING_UBOX"/>
    <property type="match status" value="1"/>
</dbReference>
<dbReference type="InterPro" id="IPR001841">
    <property type="entry name" value="Znf_RING"/>
</dbReference>
<evidence type="ECO:0000256" key="2">
    <source>
        <dbReference type="ARBA" id="ARBA00022771"/>
    </source>
</evidence>
<name>A0ABQ7TJX9_PHRPL</name>
<dbReference type="SMART" id="SM00184">
    <property type="entry name" value="RING"/>
    <property type="match status" value="1"/>
</dbReference>
<comment type="caution">
    <text evidence="9">The sequence shown here is derived from an EMBL/GenBank/DDBJ whole genome shotgun (WGS) entry which is preliminary data.</text>
</comment>
<dbReference type="Gene3D" id="3.30.160.60">
    <property type="entry name" value="Classic Zinc Finger"/>
    <property type="match status" value="1"/>
</dbReference>
<accession>A0ABQ7TJX9</accession>
<organism evidence="9 10">
    <name type="scientific">Phrynosoma platyrhinos</name>
    <name type="common">Desert horned lizard</name>
    <dbReference type="NCBI Taxonomy" id="52577"/>
    <lineage>
        <taxon>Eukaryota</taxon>
        <taxon>Metazoa</taxon>
        <taxon>Chordata</taxon>
        <taxon>Craniata</taxon>
        <taxon>Vertebrata</taxon>
        <taxon>Euteleostomi</taxon>
        <taxon>Lepidosauria</taxon>
        <taxon>Squamata</taxon>
        <taxon>Bifurcata</taxon>
        <taxon>Unidentata</taxon>
        <taxon>Episquamata</taxon>
        <taxon>Toxicofera</taxon>
        <taxon>Iguania</taxon>
        <taxon>Phrynosomatidae</taxon>
        <taxon>Phrynosomatinae</taxon>
        <taxon>Phrynosoma</taxon>
    </lineage>
</organism>
<dbReference type="InterPro" id="IPR013083">
    <property type="entry name" value="Znf_RING/FYVE/PHD"/>
</dbReference>
<evidence type="ECO:0000313" key="10">
    <source>
        <dbReference type="Proteomes" id="UP000826234"/>
    </source>
</evidence>
<evidence type="ECO:0000259" key="8">
    <source>
        <dbReference type="PROSITE" id="PS50119"/>
    </source>
</evidence>
<feature type="domain" description="RING-type" evidence="7">
    <location>
        <begin position="29"/>
        <end position="76"/>
    </location>
</feature>
<evidence type="ECO:0000256" key="6">
    <source>
        <dbReference type="SAM" id="MobiDB-lite"/>
    </source>
</evidence>